<feature type="transmembrane region" description="Helical" evidence="6">
    <location>
        <begin position="130"/>
        <end position="147"/>
    </location>
</feature>
<keyword evidence="2" id="KW-1003">Cell membrane</keyword>
<dbReference type="PANTHER" id="PTHR45138:SF9">
    <property type="entry name" value="DIGUANYLATE CYCLASE DGCM-RELATED"/>
    <property type="match status" value="1"/>
</dbReference>
<feature type="transmembrane region" description="Helical" evidence="6">
    <location>
        <begin position="35"/>
        <end position="54"/>
    </location>
</feature>
<dbReference type="Pfam" id="PF00990">
    <property type="entry name" value="GGDEF"/>
    <property type="match status" value="1"/>
</dbReference>
<dbReference type="NCBIfam" id="TIGR00254">
    <property type="entry name" value="GGDEF"/>
    <property type="match status" value="1"/>
</dbReference>
<dbReference type="InterPro" id="IPR050469">
    <property type="entry name" value="Diguanylate_Cyclase"/>
</dbReference>
<sequence>MLSAFFVNFCILVTFTSAGSLTFTGDDRHHLLRRLLRYLISASAGIVLVLYGVPLGEGVRVDFRSVPVLLAGLFGGLLPALGVALPIMVYRLWMGGAGAPAGVLSIVLVALLASALHRRFARNRLTWQDVWVPFTVFACSNLSLLAVPGSGSQLFRSTYLLLVGLQSLAALVAFGVISLRFSTVGHTSTLQDIAYLDALTSLHNRRRFDEDLPTLNLESNAFLLLLDLDHFKHINDSYGHPFGDQVLRELAGLLQEGVRGTDRVYRVGGEEFGVLLQQTSPAGAEVVAERLRARVQAQLAQRVGRPDLSITISVGLTPCGSEPAETVRRADALLYQAKRAGRNRVMAAS</sequence>
<name>A0ABP9WBZ3_9DEIO</name>
<dbReference type="CDD" id="cd01949">
    <property type="entry name" value="GGDEF"/>
    <property type="match status" value="1"/>
</dbReference>
<organism evidence="8 9">
    <name type="scientific">Deinococcus carri</name>
    <dbReference type="NCBI Taxonomy" id="1211323"/>
    <lineage>
        <taxon>Bacteria</taxon>
        <taxon>Thermotogati</taxon>
        <taxon>Deinococcota</taxon>
        <taxon>Deinococci</taxon>
        <taxon>Deinococcales</taxon>
        <taxon>Deinococcaceae</taxon>
        <taxon>Deinococcus</taxon>
    </lineage>
</organism>
<dbReference type="SUPFAM" id="SSF55073">
    <property type="entry name" value="Nucleotide cyclase"/>
    <property type="match status" value="1"/>
</dbReference>
<dbReference type="Gene3D" id="3.30.70.270">
    <property type="match status" value="1"/>
</dbReference>
<keyword evidence="3 6" id="KW-0812">Transmembrane</keyword>
<evidence type="ECO:0000313" key="9">
    <source>
        <dbReference type="Proteomes" id="UP001401887"/>
    </source>
</evidence>
<dbReference type="Pfam" id="PF07694">
    <property type="entry name" value="5TM-5TMR_LYT"/>
    <property type="match status" value="1"/>
</dbReference>
<keyword evidence="5 6" id="KW-0472">Membrane</keyword>
<feature type="domain" description="GGDEF" evidence="7">
    <location>
        <begin position="219"/>
        <end position="349"/>
    </location>
</feature>
<dbReference type="EMBL" id="BAABRP010000025">
    <property type="protein sequence ID" value="GAA5514849.1"/>
    <property type="molecule type" value="Genomic_DNA"/>
</dbReference>
<dbReference type="InterPro" id="IPR011620">
    <property type="entry name" value="Sig_transdc_His_kinase_LytS_TM"/>
</dbReference>
<feature type="transmembrane region" description="Helical" evidence="6">
    <location>
        <begin position="6"/>
        <end position="23"/>
    </location>
</feature>
<accession>A0ABP9WBZ3</accession>
<evidence type="ECO:0000313" key="8">
    <source>
        <dbReference type="EMBL" id="GAA5514849.1"/>
    </source>
</evidence>
<dbReference type="PANTHER" id="PTHR45138">
    <property type="entry name" value="REGULATORY COMPONENTS OF SENSORY TRANSDUCTION SYSTEM"/>
    <property type="match status" value="1"/>
</dbReference>
<evidence type="ECO:0000256" key="6">
    <source>
        <dbReference type="SAM" id="Phobius"/>
    </source>
</evidence>
<dbReference type="PROSITE" id="PS50887">
    <property type="entry name" value="GGDEF"/>
    <property type="match status" value="1"/>
</dbReference>
<proteinExistence type="predicted"/>
<feature type="transmembrane region" description="Helical" evidence="6">
    <location>
        <begin position="66"/>
        <end position="90"/>
    </location>
</feature>
<reference evidence="8 9" key="1">
    <citation type="submission" date="2024-02" db="EMBL/GenBank/DDBJ databases">
        <title>Deinococcus carri NBRC 110142.</title>
        <authorList>
            <person name="Ichikawa N."/>
            <person name="Katano-Makiyama Y."/>
            <person name="Hidaka K."/>
        </authorList>
    </citation>
    <scope>NUCLEOTIDE SEQUENCE [LARGE SCALE GENOMIC DNA]</scope>
    <source>
        <strain evidence="8 9">NBRC 110142</strain>
    </source>
</reference>
<dbReference type="Proteomes" id="UP001401887">
    <property type="component" value="Unassembled WGS sequence"/>
</dbReference>
<dbReference type="InterPro" id="IPR000160">
    <property type="entry name" value="GGDEF_dom"/>
</dbReference>
<keyword evidence="4 6" id="KW-1133">Transmembrane helix</keyword>
<keyword evidence="9" id="KW-1185">Reference proteome</keyword>
<dbReference type="InterPro" id="IPR029787">
    <property type="entry name" value="Nucleotide_cyclase"/>
</dbReference>
<evidence type="ECO:0000256" key="2">
    <source>
        <dbReference type="ARBA" id="ARBA00022475"/>
    </source>
</evidence>
<feature type="transmembrane region" description="Helical" evidence="6">
    <location>
        <begin position="97"/>
        <end position="118"/>
    </location>
</feature>
<feature type="transmembrane region" description="Helical" evidence="6">
    <location>
        <begin position="159"/>
        <end position="181"/>
    </location>
</feature>
<comment type="caution">
    <text evidence="8">The sequence shown here is derived from an EMBL/GenBank/DDBJ whole genome shotgun (WGS) entry which is preliminary data.</text>
</comment>
<protein>
    <recommendedName>
        <fullName evidence="7">GGDEF domain-containing protein</fullName>
    </recommendedName>
</protein>
<evidence type="ECO:0000256" key="4">
    <source>
        <dbReference type="ARBA" id="ARBA00022989"/>
    </source>
</evidence>
<comment type="subcellular location">
    <subcellularLocation>
        <location evidence="1">Cell membrane</location>
        <topology evidence="1">Multi-pass membrane protein</topology>
    </subcellularLocation>
</comment>
<evidence type="ECO:0000256" key="3">
    <source>
        <dbReference type="ARBA" id="ARBA00022692"/>
    </source>
</evidence>
<gene>
    <name evidence="8" type="ORF">Dcar01_03611</name>
</gene>
<evidence type="ECO:0000256" key="1">
    <source>
        <dbReference type="ARBA" id="ARBA00004651"/>
    </source>
</evidence>
<dbReference type="SMART" id="SM00267">
    <property type="entry name" value="GGDEF"/>
    <property type="match status" value="1"/>
</dbReference>
<dbReference type="RefSeq" id="WP_345468038.1">
    <property type="nucleotide sequence ID" value="NZ_BAABRP010000025.1"/>
</dbReference>
<evidence type="ECO:0000256" key="5">
    <source>
        <dbReference type="ARBA" id="ARBA00023136"/>
    </source>
</evidence>
<evidence type="ECO:0000259" key="7">
    <source>
        <dbReference type="PROSITE" id="PS50887"/>
    </source>
</evidence>
<dbReference type="InterPro" id="IPR043128">
    <property type="entry name" value="Rev_trsase/Diguanyl_cyclase"/>
</dbReference>